<feature type="transmembrane region" description="Helical" evidence="10">
    <location>
        <begin position="805"/>
        <end position="832"/>
    </location>
</feature>
<keyword evidence="4 10" id="KW-1133">Transmembrane helix</keyword>
<evidence type="ECO:0000313" key="13">
    <source>
        <dbReference type="RefSeq" id="XP_012670545.2"/>
    </source>
</evidence>
<dbReference type="PANTHER" id="PTHR10796">
    <property type="entry name" value="PATCHED-RELATED"/>
    <property type="match status" value="1"/>
</dbReference>
<evidence type="ECO:0000256" key="10">
    <source>
        <dbReference type="SAM" id="Phobius"/>
    </source>
</evidence>
<keyword evidence="3 10" id="KW-0812">Transmembrane</keyword>
<reference evidence="13" key="1">
    <citation type="submission" date="2025-08" db="UniProtKB">
        <authorList>
            <consortium name="RefSeq"/>
        </authorList>
    </citation>
    <scope>IDENTIFICATION</scope>
</reference>
<dbReference type="InterPro" id="IPR003392">
    <property type="entry name" value="PTHD_SSD"/>
</dbReference>
<keyword evidence="6" id="KW-0325">Glycoprotein</keyword>
<dbReference type="Proteomes" id="UP000515152">
    <property type="component" value="Chromosome 17"/>
</dbReference>
<name>A0A6P3VG44_CLUHA</name>
<dbReference type="Pfam" id="PF02460">
    <property type="entry name" value="Patched"/>
    <property type="match status" value="1"/>
</dbReference>
<feature type="transmembrane region" description="Helical" evidence="10">
    <location>
        <begin position="258"/>
        <end position="277"/>
    </location>
</feature>
<dbReference type="Gene3D" id="1.20.1640.10">
    <property type="entry name" value="Multidrug efflux transporter AcrB transmembrane domain"/>
    <property type="match status" value="2"/>
</dbReference>
<dbReference type="PROSITE" id="PS50156">
    <property type="entry name" value="SSD"/>
    <property type="match status" value="1"/>
</dbReference>
<feature type="transmembrane region" description="Helical" evidence="10">
    <location>
        <begin position="475"/>
        <end position="494"/>
    </location>
</feature>
<feature type="transmembrane region" description="Helical" evidence="10">
    <location>
        <begin position="284"/>
        <end position="306"/>
    </location>
</feature>
<keyword evidence="5 10" id="KW-0472">Membrane</keyword>
<dbReference type="GO" id="GO:0097225">
    <property type="term" value="C:sperm midpiece"/>
    <property type="evidence" value="ECO:0007669"/>
    <property type="project" value="UniProtKB-ARBA"/>
</dbReference>
<feature type="transmembrane region" description="Helical" evidence="10">
    <location>
        <begin position="389"/>
        <end position="412"/>
    </location>
</feature>
<evidence type="ECO:0000256" key="2">
    <source>
        <dbReference type="ARBA" id="ARBA00022475"/>
    </source>
</evidence>
<feature type="transmembrane region" description="Helical" evidence="10">
    <location>
        <begin position="704"/>
        <end position="726"/>
    </location>
</feature>
<comment type="similarity">
    <text evidence="1">Belongs to the patched family.</text>
</comment>
<proteinExistence type="inferred from homology"/>
<feature type="transmembrane region" description="Helical" evidence="10">
    <location>
        <begin position="29"/>
        <end position="49"/>
    </location>
</feature>
<gene>
    <name evidence="13" type="primary">LOC105889296</name>
</gene>
<dbReference type="GO" id="GO:0016020">
    <property type="term" value="C:membrane"/>
    <property type="evidence" value="ECO:0007669"/>
    <property type="project" value="InterPro"/>
</dbReference>
<dbReference type="PANTHER" id="PTHR10796:SF60">
    <property type="entry name" value="PATCHED DOMAIN-CONTAINING PROTEIN 3"/>
    <property type="match status" value="1"/>
</dbReference>
<keyword evidence="12" id="KW-1185">Reference proteome</keyword>
<evidence type="ECO:0000256" key="7">
    <source>
        <dbReference type="ARBA" id="ARBA00057027"/>
    </source>
</evidence>
<evidence type="ECO:0000313" key="12">
    <source>
        <dbReference type="Proteomes" id="UP000515152"/>
    </source>
</evidence>
<dbReference type="FunFam" id="1.20.1640.10:FF:000013">
    <property type="entry name" value="PaTched Related family"/>
    <property type="match status" value="1"/>
</dbReference>
<comment type="function">
    <text evidence="7">May play a role in sperm development or sperm function. However, does not appear to have an essential role in spermatogenesis or male fertility.</text>
</comment>
<evidence type="ECO:0000256" key="9">
    <source>
        <dbReference type="ARBA" id="ARBA00074262"/>
    </source>
</evidence>
<comment type="subcellular location">
    <subcellularLocation>
        <location evidence="8">Cell projection</location>
        <location evidence="8">Cilium</location>
        <location evidence="8">Flagellum membrane</location>
        <topology evidence="8">Multi-pass membrane protein</topology>
    </subcellularLocation>
</comment>
<dbReference type="InterPro" id="IPR051697">
    <property type="entry name" value="Patched_domain-protein"/>
</dbReference>
<keyword evidence="2" id="KW-1003">Cell membrane</keyword>
<evidence type="ECO:0000256" key="4">
    <source>
        <dbReference type="ARBA" id="ARBA00022989"/>
    </source>
</evidence>
<feature type="transmembrane region" description="Helical" evidence="10">
    <location>
        <begin position="312"/>
        <end position="338"/>
    </location>
</feature>
<dbReference type="GeneID" id="105889296"/>
<feature type="transmembrane region" description="Helical" evidence="10">
    <location>
        <begin position="776"/>
        <end position="799"/>
    </location>
</feature>
<evidence type="ECO:0000256" key="1">
    <source>
        <dbReference type="ARBA" id="ARBA00005585"/>
    </source>
</evidence>
<dbReference type="SUPFAM" id="SSF82866">
    <property type="entry name" value="Multidrug efflux transporter AcrB transmembrane domain"/>
    <property type="match status" value="2"/>
</dbReference>
<dbReference type="InterPro" id="IPR000731">
    <property type="entry name" value="SSD"/>
</dbReference>
<accession>A0A6P3VG44</accession>
<evidence type="ECO:0000256" key="5">
    <source>
        <dbReference type="ARBA" id="ARBA00023136"/>
    </source>
</evidence>
<organism evidence="12 13">
    <name type="scientific">Clupea harengus</name>
    <name type="common">Atlantic herring</name>
    <dbReference type="NCBI Taxonomy" id="7950"/>
    <lineage>
        <taxon>Eukaryota</taxon>
        <taxon>Metazoa</taxon>
        <taxon>Chordata</taxon>
        <taxon>Craniata</taxon>
        <taxon>Vertebrata</taxon>
        <taxon>Euteleostomi</taxon>
        <taxon>Actinopterygii</taxon>
        <taxon>Neopterygii</taxon>
        <taxon>Teleostei</taxon>
        <taxon>Clupei</taxon>
        <taxon>Clupeiformes</taxon>
        <taxon>Clupeoidei</taxon>
        <taxon>Clupeidae</taxon>
        <taxon>Clupea</taxon>
    </lineage>
</organism>
<protein>
    <recommendedName>
        <fullName evidence="9">Patched domain-containing protein 3</fullName>
    </recommendedName>
</protein>
<feature type="transmembrane region" description="Helical" evidence="10">
    <location>
        <begin position="358"/>
        <end position="377"/>
    </location>
</feature>
<evidence type="ECO:0000256" key="3">
    <source>
        <dbReference type="ARBA" id="ARBA00022692"/>
    </source>
</evidence>
<dbReference type="RefSeq" id="XP_012670545.2">
    <property type="nucleotide sequence ID" value="XM_012815091.2"/>
</dbReference>
<dbReference type="KEGG" id="char:105889296"/>
<feature type="domain" description="SSD" evidence="11">
    <location>
        <begin position="261"/>
        <end position="412"/>
    </location>
</feature>
<sequence length="859" mass="97133">MFTYKTKYIEKPVETAFQKLGRCIGKYPWLFFILPLLISGVLGGGFYFLQQREVDLHDQEIKNTSRNSLAKEDKAFVKQHFPHREEFSRLRLYNEGVYASLTIAVKSNILTVKAFQEIIKLDERVKSLKTSKNYTYANLCAKEKSKCASNEVLDIVNYDASKIENLTLNYPSHERLYLGGVIDGVKYKPGTKEIETANATRLFYFLQENIKNKTDAWLTLFNDTLSSETNATLGSISVFTTLSREQELKKNSESVTKLFPITYVLAIIISILSCLRLDCVRNKVTVATFGVISAGLSVLSSFGLLLYCGMPFAMTVATAPFLILGIGVNDMFIMIKCWQKTRVHDKVEDRMAETYKEAAVSITITTLTHALAFYIGLLTPFRSVQSFCVYTGTAVLFCYIYNIMFFGACLALNGQREASNRHWLTFRKVETPNEDNKSNACSVGGAYDPETNAEEDTPISVFFKKYYGPFLTKRWTKVIVILLYFVFVGVSIYGCSQMKVGIDTYKSKYYGNHHFRQNGPFVMVIVNDSTFQYWNKAARANLMACVREFENSDMVAKNMTISWLDYFMAYSKRVNLDISQKDKFMKFLPSALKLKGFSEDVDIQNDLIEASRMFVPIVNIWNPTDEKNILKFFRETARNCKSKNVDLKVYHPAFIYFEQDAVNDKNAAIDQHDIIRNTVQNIIVATVAMLVISLMLIPNPLCSLWVTFAIASVIVGVAGFMALWNVNLDSVSMINLVICLGFSVHFSAHISYAFVSSKQENADDKAVDALYNLGYPIIQGALSAIAGVIVLSAANSYIFRTFFKIMFLVISFGALHGIVFIPVFLTFFGVCWKSVRTENSEPIRGNSELVKMTNNGENS</sequence>
<dbReference type="OrthoDB" id="6510177at2759"/>
<feature type="transmembrane region" description="Helical" evidence="10">
    <location>
        <begin position="679"/>
        <end position="697"/>
    </location>
</feature>
<dbReference type="AlphaFoldDB" id="A0A6P3VG44"/>
<feature type="transmembrane region" description="Helical" evidence="10">
    <location>
        <begin position="732"/>
        <end position="755"/>
    </location>
</feature>
<evidence type="ECO:0000259" key="11">
    <source>
        <dbReference type="PROSITE" id="PS50156"/>
    </source>
</evidence>
<evidence type="ECO:0000256" key="6">
    <source>
        <dbReference type="ARBA" id="ARBA00023180"/>
    </source>
</evidence>
<evidence type="ECO:0000256" key="8">
    <source>
        <dbReference type="ARBA" id="ARBA00060429"/>
    </source>
</evidence>